<dbReference type="Proteomes" id="UP000499080">
    <property type="component" value="Unassembled WGS sequence"/>
</dbReference>
<feature type="domain" description="Integrase catalytic" evidence="1">
    <location>
        <begin position="6"/>
        <end position="112"/>
    </location>
</feature>
<gene>
    <name evidence="2" type="ORF">AVEN_191765_1</name>
</gene>
<dbReference type="GO" id="GO:0003676">
    <property type="term" value="F:nucleic acid binding"/>
    <property type="evidence" value="ECO:0007669"/>
    <property type="project" value="InterPro"/>
</dbReference>
<dbReference type="PANTHER" id="PTHR37984">
    <property type="entry name" value="PROTEIN CBG26694"/>
    <property type="match status" value="1"/>
</dbReference>
<accession>A0A4Y2VE52</accession>
<dbReference type="InterPro" id="IPR012337">
    <property type="entry name" value="RNaseH-like_sf"/>
</dbReference>
<dbReference type="InterPro" id="IPR036397">
    <property type="entry name" value="RNaseH_sf"/>
</dbReference>
<dbReference type="InterPro" id="IPR001584">
    <property type="entry name" value="Integrase_cat-core"/>
</dbReference>
<name>A0A4Y2VE52_ARAVE</name>
<dbReference type="Gene3D" id="3.30.420.10">
    <property type="entry name" value="Ribonuclease H-like superfamily/Ribonuclease H"/>
    <property type="match status" value="1"/>
</dbReference>
<keyword evidence="3" id="KW-1185">Reference proteome</keyword>
<evidence type="ECO:0000313" key="3">
    <source>
        <dbReference type="Proteomes" id="UP000499080"/>
    </source>
</evidence>
<organism evidence="2 3">
    <name type="scientific">Araneus ventricosus</name>
    <name type="common">Orbweaver spider</name>
    <name type="synonym">Epeira ventricosa</name>
    <dbReference type="NCBI Taxonomy" id="182803"/>
    <lineage>
        <taxon>Eukaryota</taxon>
        <taxon>Metazoa</taxon>
        <taxon>Ecdysozoa</taxon>
        <taxon>Arthropoda</taxon>
        <taxon>Chelicerata</taxon>
        <taxon>Arachnida</taxon>
        <taxon>Araneae</taxon>
        <taxon>Araneomorphae</taxon>
        <taxon>Entelegynae</taxon>
        <taxon>Araneoidea</taxon>
        <taxon>Araneidae</taxon>
        <taxon>Araneus</taxon>
    </lineage>
</organism>
<reference evidence="2 3" key="1">
    <citation type="journal article" date="2019" name="Sci. Rep.">
        <title>Orb-weaving spider Araneus ventricosus genome elucidates the spidroin gene catalogue.</title>
        <authorList>
            <person name="Kono N."/>
            <person name="Nakamura H."/>
            <person name="Ohtoshi R."/>
            <person name="Moran D.A.P."/>
            <person name="Shinohara A."/>
            <person name="Yoshida Y."/>
            <person name="Fujiwara M."/>
            <person name="Mori M."/>
            <person name="Tomita M."/>
            <person name="Arakawa K."/>
        </authorList>
    </citation>
    <scope>NUCLEOTIDE SEQUENCE [LARGE SCALE GENOMIC DNA]</scope>
</reference>
<dbReference type="GO" id="GO:0015074">
    <property type="term" value="P:DNA integration"/>
    <property type="evidence" value="ECO:0007669"/>
    <property type="project" value="InterPro"/>
</dbReference>
<dbReference type="EMBL" id="BGPR01045918">
    <property type="protein sequence ID" value="GBO22852.1"/>
    <property type="molecule type" value="Genomic_DNA"/>
</dbReference>
<comment type="caution">
    <text evidence="2">The sequence shown here is derived from an EMBL/GenBank/DDBJ whole genome shotgun (WGS) entry which is preliminary data.</text>
</comment>
<dbReference type="PROSITE" id="PS50994">
    <property type="entry name" value="INTEGRASE"/>
    <property type="match status" value="1"/>
</dbReference>
<dbReference type="InterPro" id="IPR050951">
    <property type="entry name" value="Retrovirus_Pol_polyprotein"/>
</dbReference>
<dbReference type="AlphaFoldDB" id="A0A4Y2VE52"/>
<proteinExistence type="predicted"/>
<sequence>MQTHKIPELPGERVSVDLFEKNRKYYLVLVDHYSDYFEADQLTCITSNSKISECKHHFNRHGIPKISVSDNGQRFCSAEFAEKWQFNQSTSSPYYREGNGKAEPAVKIVMNS</sequence>
<protein>
    <recommendedName>
        <fullName evidence="1">Integrase catalytic domain-containing protein</fullName>
    </recommendedName>
</protein>
<dbReference type="OrthoDB" id="6419861at2759"/>
<evidence type="ECO:0000259" key="1">
    <source>
        <dbReference type="PROSITE" id="PS50994"/>
    </source>
</evidence>
<dbReference type="SUPFAM" id="SSF53098">
    <property type="entry name" value="Ribonuclease H-like"/>
    <property type="match status" value="1"/>
</dbReference>
<evidence type="ECO:0000313" key="2">
    <source>
        <dbReference type="EMBL" id="GBO22852.1"/>
    </source>
</evidence>
<dbReference type="PANTHER" id="PTHR37984:SF8">
    <property type="entry name" value="CCHC-TYPE DOMAIN-CONTAINING PROTEIN"/>
    <property type="match status" value="1"/>
</dbReference>